<proteinExistence type="predicted"/>
<comment type="caution">
    <text evidence="2">The sequence shown here is derived from an EMBL/GenBank/DDBJ whole genome shotgun (WGS) entry which is preliminary data.</text>
</comment>
<dbReference type="InterPro" id="IPR024368">
    <property type="entry name" value="Ecl1/2/3"/>
</dbReference>
<feature type="region of interest" description="Disordered" evidence="1">
    <location>
        <begin position="112"/>
        <end position="147"/>
    </location>
</feature>
<feature type="region of interest" description="Disordered" evidence="1">
    <location>
        <begin position="483"/>
        <end position="502"/>
    </location>
</feature>
<feature type="compositionally biased region" description="Basic and acidic residues" evidence="1">
    <location>
        <begin position="159"/>
        <end position="168"/>
    </location>
</feature>
<feature type="region of interest" description="Disordered" evidence="1">
    <location>
        <begin position="159"/>
        <end position="198"/>
    </location>
</feature>
<feature type="region of interest" description="Disordered" evidence="1">
    <location>
        <begin position="380"/>
        <end position="401"/>
    </location>
</feature>
<dbReference type="Pfam" id="PF12855">
    <property type="entry name" value="Ecl1"/>
    <property type="match status" value="1"/>
</dbReference>
<dbReference type="AlphaFoldDB" id="A0AAD9FST3"/>
<evidence type="ECO:0000313" key="2">
    <source>
        <dbReference type="EMBL" id="KAK1925621.1"/>
    </source>
</evidence>
<feature type="region of interest" description="Disordered" evidence="1">
    <location>
        <begin position="315"/>
        <end position="347"/>
    </location>
</feature>
<protein>
    <submittedName>
        <fullName evidence="2">Uncharacterized protein</fullName>
    </submittedName>
</protein>
<gene>
    <name evidence="2" type="ORF">DB88DRAFT_539049</name>
</gene>
<organism evidence="2 3">
    <name type="scientific">Papiliotrema laurentii</name>
    <name type="common">Cryptococcus laurentii</name>
    <dbReference type="NCBI Taxonomy" id="5418"/>
    <lineage>
        <taxon>Eukaryota</taxon>
        <taxon>Fungi</taxon>
        <taxon>Dikarya</taxon>
        <taxon>Basidiomycota</taxon>
        <taxon>Agaricomycotina</taxon>
        <taxon>Tremellomycetes</taxon>
        <taxon>Tremellales</taxon>
        <taxon>Rhynchogastremaceae</taxon>
        <taxon>Papiliotrema</taxon>
    </lineage>
</organism>
<reference evidence="2" key="1">
    <citation type="submission" date="2023-02" db="EMBL/GenBank/DDBJ databases">
        <title>Identification and recombinant expression of a fungal hydrolase from Papiliotrema laurentii that hydrolyzes apple cutin and clears colloidal polyester polyurethane.</title>
        <authorList>
            <consortium name="DOE Joint Genome Institute"/>
            <person name="Roman V.A."/>
            <person name="Bojanowski C."/>
            <person name="Crable B.R."/>
            <person name="Wagner D.N."/>
            <person name="Hung C.S."/>
            <person name="Nadeau L.J."/>
            <person name="Schratz L."/>
            <person name="Haridas S."/>
            <person name="Pangilinan J."/>
            <person name="Lipzen A."/>
            <person name="Na H."/>
            <person name="Yan M."/>
            <person name="Ng V."/>
            <person name="Grigoriev I.V."/>
            <person name="Spatafora J.W."/>
            <person name="Barlow D."/>
            <person name="Biffinger J."/>
            <person name="Kelley-Loughnane N."/>
            <person name="Varaljay V.A."/>
            <person name="Crookes-Goodson W.J."/>
        </authorList>
    </citation>
    <scope>NUCLEOTIDE SEQUENCE</scope>
    <source>
        <strain evidence="2">5307AH</strain>
    </source>
</reference>
<dbReference type="EMBL" id="JAODAN010000003">
    <property type="protein sequence ID" value="KAK1925621.1"/>
    <property type="molecule type" value="Genomic_DNA"/>
</dbReference>
<feature type="region of interest" description="Disordered" evidence="1">
    <location>
        <begin position="433"/>
        <end position="465"/>
    </location>
</feature>
<sequence length="633" mass="68197">MALCTPSRLLAIDQNISTLHAQYLDTYRPACFDSRSHPDVDEMEASDSGSSNASPAAEAVRCFCGKQIESIDGSIYCSIICARSDAFSSLCYKPTPSYPPSSFTFPHVGETTTDASASTSTSAALSRNTSNASTASTASMSAENTDEWTGSHYRRLARADIRREERKEERRRRRAEMSSRSTATSISSSMFSRDVPDLVGGHSRNASVASSVSSAYTVGSLSRNPSSASTASSSRYGNRLNIDTAIIEDDDEEWLIAPTEPKPYSSGRKPRRRTSNAVLSEERMKELKAFGMGKDMRDVLEEIIQMEKGFSLSDTEDHELLPSPQPSHPGIFTATFDRPPRTPSPCAVEKRETRVLHAPGAPVRGHRLSQSNIHAAFAGQTQSTPPLRPSSMMGHQSSLSESHTALYLATASPAGPGRRSMSPRLQARKSLTFTPDKAGPSIGVMRHPRFDSPGGATPSRRRGNFSPSAFHPTMDGWKFPTASSNAATPTRPPPINTSNFPGNFSTPIGIRRGQAFDVADTMGQRDVEPCHLSPQLLWPPSAFPPPLAPALFPSSPALNTPGFGGRPLPPASSMPPHSGLRLGVLLGSGDADVEMDDDDSTAHGHAMIGQHMGEGFLPVYLEGEGLRPCYNWS</sequence>
<feature type="compositionally biased region" description="Low complexity" evidence="1">
    <location>
        <begin position="178"/>
        <end position="193"/>
    </location>
</feature>
<accession>A0AAD9FST3</accession>
<keyword evidence="3" id="KW-1185">Reference proteome</keyword>
<dbReference type="Proteomes" id="UP001182556">
    <property type="component" value="Unassembled WGS sequence"/>
</dbReference>
<evidence type="ECO:0000256" key="1">
    <source>
        <dbReference type="SAM" id="MobiDB-lite"/>
    </source>
</evidence>
<evidence type="ECO:0000313" key="3">
    <source>
        <dbReference type="Proteomes" id="UP001182556"/>
    </source>
</evidence>
<name>A0AAD9FST3_PAPLA</name>
<feature type="compositionally biased region" description="Low complexity" evidence="1">
    <location>
        <begin position="112"/>
        <end position="143"/>
    </location>
</feature>
<feature type="region of interest" description="Disordered" evidence="1">
    <location>
        <begin position="258"/>
        <end position="277"/>
    </location>
</feature>